<keyword evidence="2" id="KW-1185">Reference proteome</keyword>
<dbReference type="Proteomes" id="UP001558613">
    <property type="component" value="Unassembled WGS sequence"/>
</dbReference>
<feature type="non-terminal residue" evidence="1">
    <location>
        <position position="75"/>
    </location>
</feature>
<comment type="caution">
    <text evidence="1">The sequence shown here is derived from an EMBL/GenBank/DDBJ whole genome shotgun (WGS) entry which is preliminary data.</text>
</comment>
<sequence>SVQTHRKMAFIKEETEDFRIEEVFSIKQEDFEEQIDLTAFKVENEEPNEMEEGVNLNCHMRVHTGESLFTCQLCG</sequence>
<evidence type="ECO:0000313" key="1">
    <source>
        <dbReference type="EMBL" id="KAL1276656.1"/>
    </source>
</evidence>
<gene>
    <name evidence="1" type="ORF">QQF64_036279</name>
</gene>
<name>A0ABR3NI50_9TELE</name>
<reference evidence="1 2" key="1">
    <citation type="submission" date="2023-09" db="EMBL/GenBank/DDBJ databases">
        <authorList>
            <person name="Wang M."/>
        </authorList>
    </citation>
    <scope>NUCLEOTIDE SEQUENCE [LARGE SCALE GENOMIC DNA]</scope>
    <source>
        <strain evidence="1">GT-2023</strain>
        <tissue evidence="1">Liver</tissue>
    </source>
</reference>
<proteinExistence type="predicted"/>
<accession>A0ABR3NI50</accession>
<dbReference type="Gene3D" id="3.30.160.60">
    <property type="entry name" value="Classic Zinc Finger"/>
    <property type="match status" value="1"/>
</dbReference>
<dbReference type="EMBL" id="JAYMGO010000004">
    <property type="protein sequence ID" value="KAL1276656.1"/>
    <property type="molecule type" value="Genomic_DNA"/>
</dbReference>
<feature type="non-terminal residue" evidence="1">
    <location>
        <position position="1"/>
    </location>
</feature>
<organism evidence="1 2">
    <name type="scientific">Cirrhinus molitorella</name>
    <name type="common">mud carp</name>
    <dbReference type="NCBI Taxonomy" id="172907"/>
    <lineage>
        <taxon>Eukaryota</taxon>
        <taxon>Metazoa</taxon>
        <taxon>Chordata</taxon>
        <taxon>Craniata</taxon>
        <taxon>Vertebrata</taxon>
        <taxon>Euteleostomi</taxon>
        <taxon>Actinopterygii</taxon>
        <taxon>Neopterygii</taxon>
        <taxon>Teleostei</taxon>
        <taxon>Ostariophysi</taxon>
        <taxon>Cypriniformes</taxon>
        <taxon>Cyprinidae</taxon>
        <taxon>Labeoninae</taxon>
        <taxon>Labeonini</taxon>
        <taxon>Cirrhinus</taxon>
    </lineage>
</organism>
<protein>
    <submittedName>
        <fullName evidence="1">Uncharacterized protein</fullName>
    </submittedName>
</protein>
<evidence type="ECO:0000313" key="2">
    <source>
        <dbReference type="Proteomes" id="UP001558613"/>
    </source>
</evidence>